<dbReference type="GO" id="GO:0005524">
    <property type="term" value="F:ATP binding"/>
    <property type="evidence" value="ECO:0007669"/>
    <property type="project" value="UniProtKB-KW"/>
</dbReference>
<gene>
    <name evidence="12" type="ORF">J2T57_000554</name>
</gene>
<name>A0AAE3KEU1_9GAMM</name>
<evidence type="ECO:0000313" key="12">
    <source>
        <dbReference type="EMBL" id="MCP1673462.1"/>
    </source>
</evidence>
<evidence type="ECO:0000256" key="6">
    <source>
        <dbReference type="ARBA" id="ARBA00022840"/>
    </source>
</evidence>
<dbReference type="EMBL" id="JALJXV010000001">
    <property type="protein sequence ID" value="MCP1673462.1"/>
    <property type="molecule type" value="Genomic_DNA"/>
</dbReference>
<dbReference type="GO" id="GO:0016020">
    <property type="term" value="C:membrane"/>
    <property type="evidence" value="ECO:0007669"/>
    <property type="project" value="InterPro"/>
</dbReference>
<dbReference type="RefSeq" id="WP_253473845.1">
    <property type="nucleotide sequence ID" value="NZ_JALJXV010000001.1"/>
</dbReference>
<keyword evidence="8" id="KW-0408">Iron</keyword>
<dbReference type="Gene3D" id="3.40.50.300">
    <property type="entry name" value="P-loop containing nucleotide triphosphate hydrolases"/>
    <property type="match status" value="1"/>
</dbReference>
<dbReference type="InterPro" id="IPR027417">
    <property type="entry name" value="P-loop_NTPase"/>
</dbReference>
<evidence type="ECO:0000256" key="10">
    <source>
        <dbReference type="ARBA" id="ARBA00023136"/>
    </source>
</evidence>
<reference evidence="12" key="1">
    <citation type="submission" date="2022-03" db="EMBL/GenBank/DDBJ databases">
        <title>Genomic Encyclopedia of Type Strains, Phase III (KMG-III): the genomes of soil and plant-associated and newly described type strains.</title>
        <authorList>
            <person name="Whitman W."/>
        </authorList>
    </citation>
    <scope>NUCLEOTIDE SEQUENCE</scope>
    <source>
        <strain evidence="12">ANL 6-2</strain>
    </source>
</reference>
<dbReference type="PANTHER" id="PTHR42781:SF5">
    <property type="entry name" value="PUTRESCINE TRANSPORT ATP-BINDING PROTEIN POTG"/>
    <property type="match status" value="1"/>
</dbReference>
<dbReference type="Proteomes" id="UP001205843">
    <property type="component" value="Unassembled WGS sequence"/>
</dbReference>
<keyword evidence="6 12" id="KW-0067">ATP-binding</keyword>
<keyword evidence="13" id="KW-1185">Reference proteome</keyword>
<dbReference type="GO" id="GO:0016887">
    <property type="term" value="F:ATP hydrolysis activity"/>
    <property type="evidence" value="ECO:0007669"/>
    <property type="project" value="InterPro"/>
</dbReference>
<proteinExistence type="predicted"/>
<keyword evidence="4" id="KW-0997">Cell inner membrane</keyword>
<keyword evidence="7" id="KW-1278">Translocase</keyword>
<evidence type="ECO:0000256" key="1">
    <source>
        <dbReference type="ARBA" id="ARBA00022448"/>
    </source>
</evidence>
<keyword evidence="1" id="KW-0813">Transport</keyword>
<dbReference type="PROSITE" id="PS50893">
    <property type="entry name" value="ABC_TRANSPORTER_2"/>
    <property type="match status" value="1"/>
</dbReference>
<feature type="domain" description="ABC transporter" evidence="11">
    <location>
        <begin position="24"/>
        <end position="257"/>
    </location>
</feature>
<dbReference type="InterPro" id="IPR017871">
    <property type="entry name" value="ABC_transporter-like_CS"/>
</dbReference>
<dbReference type="GO" id="GO:0015697">
    <property type="term" value="P:quaternary ammonium group transport"/>
    <property type="evidence" value="ECO:0007669"/>
    <property type="project" value="UniProtKB-ARBA"/>
</dbReference>
<dbReference type="SUPFAM" id="SSF50331">
    <property type="entry name" value="MOP-like"/>
    <property type="match status" value="1"/>
</dbReference>
<evidence type="ECO:0000256" key="5">
    <source>
        <dbReference type="ARBA" id="ARBA00022741"/>
    </source>
</evidence>
<evidence type="ECO:0000256" key="8">
    <source>
        <dbReference type="ARBA" id="ARBA00023004"/>
    </source>
</evidence>
<dbReference type="AlphaFoldDB" id="A0AAE3KEU1"/>
<keyword evidence="2" id="KW-1003">Cell membrane</keyword>
<comment type="caution">
    <text evidence="12">The sequence shown here is derived from an EMBL/GenBank/DDBJ whole genome shotgun (WGS) entry which is preliminary data.</text>
</comment>
<keyword evidence="5" id="KW-0547">Nucleotide-binding</keyword>
<keyword evidence="9" id="KW-0406">Ion transport</keyword>
<dbReference type="SUPFAM" id="SSF52540">
    <property type="entry name" value="P-loop containing nucleoside triphosphate hydrolases"/>
    <property type="match status" value="1"/>
</dbReference>
<dbReference type="InterPro" id="IPR008995">
    <property type="entry name" value="Mo/tungstate-bd_C_term_dom"/>
</dbReference>
<evidence type="ECO:0000259" key="11">
    <source>
        <dbReference type="PROSITE" id="PS50893"/>
    </source>
</evidence>
<keyword evidence="10" id="KW-0472">Membrane</keyword>
<evidence type="ECO:0000256" key="2">
    <source>
        <dbReference type="ARBA" id="ARBA00022475"/>
    </source>
</evidence>
<evidence type="ECO:0000256" key="7">
    <source>
        <dbReference type="ARBA" id="ARBA00022967"/>
    </source>
</evidence>
<evidence type="ECO:0000256" key="9">
    <source>
        <dbReference type="ARBA" id="ARBA00023065"/>
    </source>
</evidence>
<dbReference type="InterPro" id="IPR050093">
    <property type="entry name" value="ABC_SmlMolc_Importer"/>
</dbReference>
<accession>A0AAE3KEU1</accession>
<dbReference type="Pfam" id="PF00005">
    <property type="entry name" value="ABC_tran"/>
    <property type="match status" value="1"/>
</dbReference>
<keyword evidence="3" id="KW-0410">Iron transport</keyword>
<evidence type="ECO:0000256" key="4">
    <source>
        <dbReference type="ARBA" id="ARBA00022519"/>
    </source>
</evidence>
<dbReference type="InterPro" id="IPR003439">
    <property type="entry name" value="ABC_transporter-like_ATP-bd"/>
</dbReference>
<dbReference type="CDD" id="cd03259">
    <property type="entry name" value="ABC_Carb_Solutes_like"/>
    <property type="match status" value="1"/>
</dbReference>
<dbReference type="GO" id="GO:0015408">
    <property type="term" value="F:ABC-type ferric iron transporter activity"/>
    <property type="evidence" value="ECO:0007669"/>
    <property type="project" value="InterPro"/>
</dbReference>
<evidence type="ECO:0000313" key="13">
    <source>
        <dbReference type="Proteomes" id="UP001205843"/>
    </source>
</evidence>
<dbReference type="InterPro" id="IPR003593">
    <property type="entry name" value="AAA+_ATPase"/>
</dbReference>
<sequence length="373" mass="40622">MASPSPLSDLIDPGAATVAPRPAVRMTDIRHRFDDLIAVDDVSLDVSPGEVVCLLGPSGCGKTTLLRIAAGLEDVQHGRVQLDGDLVAEAGRRGVPPEKRSVGLMFQDSALFPHLTVLENVVFGLGSLPLADRGRRGHELLEQLRMGQYAHAYPHVLSGGQQQRVALARALAPAPRLMLLDEPFSALDARLRDQIRDDTLHALKSSGAGTLLVTHDPEEAMFMADRIAIMRDGRILQIGHPVDLYCRPADPFVVTFFGDVNRFEGVVERGEVLTPVGRVEATGLQDGTLAQVLVRPEALRVVVVGEPGTHDRTHVIMSRLLGRTSLTHLCVHDDSGREYHLHSRMPGVFLPEENQPVELHLDRSQIFVFPAGA</sequence>
<organism evidence="12 13">
    <name type="scientific">Natronocella acetinitrilica</name>
    <dbReference type="NCBI Taxonomy" id="414046"/>
    <lineage>
        <taxon>Bacteria</taxon>
        <taxon>Pseudomonadati</taxon>
        <taxon>Pseudomonadota</taxon>
        <taxon>Gammaproteobacteria</taxon>
        <taxon>Chromatiales</taxon>
        <taxon>Ectothiorhodospiraceae</taxon>
        <taxon>Natronocella</taxon>
    </lineage>
</organism>
<dbReference type="PROSITE" id="PS00211">
    <property type="entry name" value="ABC_TRANSPORTER_1"/>
    <property type="match status" value="1"/>
</dbReference>
<dbReference type="FunFam" id="3.40.50.300:FF:000425">
    <property type="entry name" value="Probable ABC transporter, ATP-binding subunit"/>
    <property type="match status" value="1"/>
</dbReference>
<evidence type="ECO:0000256" key="3">
    <source>
        <dbReference type="ARBA" id="ARBA00022496"/>
    </source>
</evidence>
<dbReference type="PANTHER" id="PTHR42781">
    <property type="entry name" value="SPERMIDINE/PUTRESCINE IMPORT ATP-BINDING PROTEIN POTA"/>
    <property type="match status" value="1"/>
</dbReference>
<protein>
    <submittedName>
        <fullName evidence="12">Iron(III) transport system ATP-binding protein</fullName>
    </submittedName>
</protein>
<dbReference type="SMART" id="SM00382">
    <property type="entry name" value="AAA"/>
    <property type="match status" value="1"/>
</dbReference>
<dbReference type="InterPro" id="IPR015853">
    <property type="entry name" value="ABC_transpr_FbpC"/>
</dbReference>